<keyword evidence="2" id="KW-1185">Reference proteome</keyword>
<dbReference type="EMBL" id="CH679504">
    <property type="protein sequence ID" value="EDW52785.1"/>
    <property type="molecule type" value="Genomic_DNA"/>
</dbReference>
<evidence type="ECO:0000313" key="2">
    <source>
        <dbReference type="Proteomes" id="UP000001292"/>
    </source>
</evidence>
<accession>B4IPB5</accession>
<organism evidence="2">
    <name type="scientific">Drosophila sechellia</name>
    <name type="common">Fruit fly</name>
    <dbReference type="NCBI Taxonomy" id="7238"/>
    <lineage>
        <taxon>Eukaryota</taxon>
        <taxon>Metazoa</taxon>
        <taxon>Ecdysozoa</taxon>
        <taxon>Arthropoda</taxon>
        <taxon>Hexapoda</taxon>
        <taxon>Insecta</taxon>
        <taxon>Pterygota</taxon>
        <taxon>Neoptera</taxon>
        <taxon>Endopterygota</taxon>
        <taxon>Diptera</taxon>
        <taxon>Brachycera</taxon>
        <taxon>Muscomorpha</taxon>
        <taxon>Ephydroidea</taxon>
        <taxon>Drosophilidae</taxon>
        <taxon>Drosophila</taxon>
        <taxon>Sophophora</taxon>
    </lineage>
</organism>
<evidence type="ECO:0000313" key="1">
    <source>
        <dbReference type="EMBL" id="EDW52785.1"/>
    </source>
</evidence>
<dbReference type="Proteomes" id="UP000001292">
    <property type="component" value="Unassembled WGS sequence"/>
</dbReference>
<name>B4IPB5_DROSE</name>
<sequence>ATGTLSLTLSALKHLGLRQLVGGWTHVALVSIASSESLMLKRGMRLCPIPKSTLLVATIMRSNAVSKS</sequence>
<feature type="non-terminal residue" evidence="1">
    <location>
        <position position="1"/>
    </location>
</feature>
<gene>
    <name evidence="1" type="primary">Dsec\GM13587</name>
    <name evidence="1" type="ORF">Dsec_GM13587</name>
</gene>
<protein>
    <submittedName>
        <fullName evidence="1">GM13587</fullName>
    </submittedName>
</protein>
<proteinExistence type="predicted"/>
<reference evidence="1 2" key="1">
    <citation type="journal article" date="2007" name="Nature">
        <title>Evolution of genes and genomes on the Drosophila phylogeny.</title>
        <authorList>
            <consortium name="Drosophila 12 Genomes Consortium"/>
            <person name="Clark A.G."/>
            <person name="Eisen M.B."/>
            <person name="Smith D.R."/>
            <person name="Bergman C.M."/>
            <person name="Oliver B."/>
            <person name="Markow T.A."/>
            <person name="Kaufman T.C."/>
            <person name="Kellis M."/>
            <person name="Gelbart W."/>
            <person name="Iyer V.N."/>
            <person name="Pollard D.A."/>
            <person name="Sackton T.B."/>
            <person name="Larracuente A.M."/>
            <person name="Singh N.D."/>
            <person name="Abad J.P."/>
            <person name="Abt D.N."/>
            <person name="Adryan B."/>
            <person name="Aguade M."/>
            <person name="Akashi H."/>
            <person name="Anderson W.W."/>
            <person name="Aquadro C.F."/>
            <person name="Ardell D.H."/>
            <person name="Arguello R."/>
            <person name="Artieri C.G."/>
            <person name="Barbash D.A."/>
            <person name="Barker D."/>
            <person name="Barsanti P."/>
            <person name="Batterham P."/>
            <person name="Batzoglou S."/>
            <person name="Begun D."/>
            <person name="Bhutkar A."/>
            <person name="Blanco E."/>
            <person name="Bosak S.A."/>
            <person name="Bradley R.K."/>
            <person name="Brand A.D."/>
            <person name="Brent M.R."/>
            <person name="Brooks A.N."/>
            <person name="Brown R.H."/>
            <person name="Butlin R.K."/>
            <person name="Caggese C."/>
            <person name="Calvi B.R."/>
            <person name="Bernardo de Carvalho A."/>
            <person name="Caspi A."/>
            <person name="Castrezana S."/>
            <person name="Celniker S.E."/>
            <person name="Chang J.L."/>
            <person name="Chapple C."/>
            <person name="Chatterji S."/>
            <person name="Chinwalla A."/>
            <person name="Civetta A."/>
            <person name="Clifton S.W."/>
            <person name="Comeron J.M."/>
            <person name="Costello J.C."/>
            <person name="Coyne J.A."/>
            <person name="Daub J."/>
            <person name="David R.G."/>
            <person name="Delcher A.L."/>
            <person name="Delehaunty K."/>
            <person name="Do C.B."/>
            <person name="Ebling H."/>
            <person name="Edwards K."/>
            <person name="Eickbush T."/>
            <person name="Evans J.D."/>
            <person name="Filipski A."/>
            <person name="Findeiss S."/>
            <person name="Freyhult E."/>
            <person name="Fulton L."/>
            <person name="Fulton R."/>
            <person name="Garcia A.C."/>
            <person name="Gardiner A."/>
            <person name="Garfield D.A."/>
            <person name="Garvin B.E."/>
            <person name="Gibson G."/>
            <person name="Gilbert D."/>
            <person name="Gnerre S."/>
            <person name="Godfrey J."/>
            <person name="Good R."/>
            <person name="Gotea V."/>
            <person name="Gravely B."/>
            <person name="Greenberg A.J."/>
            <person name="Griffiths-Jones S."/>
            <person name="Gross S."/>
            <person name="Guigo R."/>
            <person name="Gustafson E.A."/>
            <person name="Haerty W."/>
            <person name="Hahn M.W."/>
            <person name="Halligan D.L."/>
            <person name="Halpern A.L."/>
            <person name="Halter G.M."/>
            <person name="Han M.V."/>
            <person name="Heger A."/>
            <person name="Hillier L."/>
            <person name="Hinrichs A.S."/>
            <person name="Holmes I."/>
            <person name="Hoskins R.A."/>
            <person name="Hubisz M.J."/>
            <person name="Hultmark D."/>
            <person name="Huntley M.A."/>
            <person name="Jaffe D.B."/>
            <person name="Jagadeeshan S."/>
            <person name="Jeck W.R."/>
            <person name="Johnson J."/>
            <person name="Jones C.D."/>
            <person name="Jordan W.C."/>
            <person name="Karpen G.H."/>
            <person name="Kataoka E."/>
            <person name="Keightley P.D."/>
            <person name="Kheradpour P."/>
            <person name="Kirkness E.F."/>
            <person name="Koerich L.B."/>
            <person name="Kristiansen K."/>
            <person name="Kudrna D."/>
            <person name="Kulathinal R.J."/>
            <person name="Kumar S."/>
            <person name="Kwok R."/>
            <person name="Lander E."/>
            <person name="Langley C.H."/>
            <person name="Lapoint R."/>
            <person name="Lazzaro B.P."/>
            <person name="Lee S.J."/>
            <person name="Levesque L."/>
            <person name="Li R."/>
            <person name="Lin C.F."/>
            <person name="Lin M.F."/>
            <person name="Lindblad-Toh K."/>
            <person name="Llopart A."/>
            <person name="Long M."/>
            <person name="Low L."/>
            <person name="Lozovsky E."/>
            <person name="Lu J."/>
            <person name="Luo M."/>
            <person name="Machado C.A."/>
            <person name="Makalowski W."/>
            <person name="Marzo M."/>
            <person name="Matsuda M."/>
            <person name="Matzkin L."/>
            <person name="McAllister B."/>
            <person name="McBride C.S."/>
            <person name="McKernan B."/>
            <person name="McKernan K."/>
            <person name="Mendez-Lago M."/>
            <person name="Minx P."/>
            <person name="Mollenhauer M.U."/>
            <person name="Montooth K."/>
            <person name="Mount S.M."/>
            <person name="Mu X."/>
            <person name="Myers E."/>
            <person name="Negre B."/>
            <person name="Newfeld S."/>
            <person name="Nielsen R."/>
            <person name="Noor M.A."/>
            <person name="O'Grady P."/>
            <person name="Pachter L."/>
            <person name="Papaceit M."/>
            <person name="Parisi M.J."/>
            <person name="Parisi M."/>
            <person name="Parts L."/>
            <person name="Pedersen J.S."/>
            <person name="Pesole G."/>
            <person name="Phillippy A.M."/>
            <person name="Ponting C.P."/>
            <person name="Pop M."/>
            <person name="Porcelli D."/>
            <person name="Powell J.R."/>
            <person name="Prohaska S."/>
            <person name="Pruitt K."/>
            <person name="Puig M."/>
            <person name="Quesneville H."/>
            <person name="Ram K.R."/>
            <person name="Rand D."/>
            <person name="Rasmussen M.D."/>
            <person name="Reed L.K."/>
            <person name="Reenan R."/>
            <person name="Reily A."/>
            <person name="Remington K.A."/>
            <person name="Rieger T.T."/>
            <person name="Ritchie M.G."/>
            <person name="Robin C."/>
            <person name="Rogers Y.H."/>
            <person name="Rohde C."/>
            <person name="Rozas J."/>
            <person name="Rubenfield M.J."/>
            <person name="Ruiz A."/>
            <person name="Russo S."/>
            <person name="Salzberg S.L."/>
            <person name="Sanchez-Gracia A."/>
            <person name="Saranga D.J."/>
            <person name="Sato H."/>
            <person name="Schaeffer S.W."/>
            <person name="Schatz M.C."/>
            <person name="Schlenke T."/>
            <person name="Schwartz R."/>
            <person name="Segarra C."/>
            <person name="Singh R.S."/>
            <person name="Sirot L."/>
            <person name="Sirota M."/>
            <person name="Sisneros N.B."/>
            <person name="Smith C.D."/>
            <person name="Smith T.F."/>
            <person name="Spieth J."/>
            <person name="Stage D.E."/>
            <person name="Stark A."/>
            <person name="Stephan W."/>
            <person name="Strausberg R.L."/>
            <person name="Strempel S."/>
            <person name="Sturgill D."/>
            <person name="Sutton G."/>
            <person name="Sutton G.G."/>
            <person name="Tao W."/>
            <person name="Teichmann S."/>
            <person name="Tobari Y.N."/>
            <person name="Tomimura Y."/>
            <person name="Tsolas J.M."/>
            <person name="Valente V.L."/>
            <person name="Venter E."/>
            <person name="Venter J.C."/>
            <person name="Vicario S."/>
            <person name="Vieira F.G."/>
            <person name="Vilella A.J."/>
            <person name="Villasante A."/>
            <person name="Walenz B."/>
            <person name="Wang J."/>
            <person name="Wasserman M."/>
            <person name="Watts T."/>
            <person name="Wilson D."/>
            <person name="Wilson R.K."/>
            <person name="Wing R.A."/>
            <person name="Wolfner M.F."/>
            <person name="Wong A."/>
            <person name="Wong G.K."/>
            <person name="Wu C.I."/>
            <person name="Wu G."/>
            <person name="Yamamoto D."/>
            <person name="Yang H.P."/>
            <person name="Yang S.P."/>
            <person name="Yorke J.A."/>
            <person name="Yoshida K."/>
            <person name="Zdobnov E."/>
            <person name="Zhang P."/>
            <person name="Zhang Y."/>
            <person name="Zimin A.V."/>
            <person name="Baldwin J."/>
            <person name="Abdouelleil A."/>
            <person name="Abdulkadir J."/>
            <person name="Abebe A."/>
            <person name="Abera B."/>
            <person name="Abreu J."/>
            <person name="Acer S.C."/>
            <person name="Aftuck L."/>
            <person name="Alexander A."/>
            <person name="An P."/>
            <person name="Anderson E."/>
            <person name="Anderson S."/>
            <person name="Arachi H."/>
            <person name="Azer M."/>
            <person name="Bachantsang P."/>
            <person name="Barry A."/>
            <person name="Bayul T."/>
            <person name="Berlin A."/>
            <person name="Bessette D."/>
            <person name="Bloom T."/>
            <person name="Blye J."/>
            <person name="Boguslavskiy L."/>
            <person name="Bonnet C."/>
            <person name="Boukhgalter B."/>
            <person name="Bourzgui I."/>
            <person name="Brown A."/>
            <person name="Cahill P."/>
            <person name="Channer S."/>
            <person name="Cheshatsang Y."/>
            <person name="Chuda L."/>
            <person name="Citroen M."/>
            <person name="Collymore A."/>
            <person name="Cooke P."/>
            <person name="Costello M."/>
            <person name="D'Aco K."/>
            <person name="Daza R."/>
            <person name="De Haan G."/>
            <person name="DeGray S."/>
            <person name="DeMaso C."/>
            <person name="Dhargay N."/>
            <person name="Dooley K."/>
            <person name="Dooley E."/>
            <person name="Doricent M."/>
            <person name="Dorje P."/>
            <person name="Dorjee K."/>
            <person name="Dupes A."/>
            <person name="Elong R."/>
            <person name="Falk J."/>
            <person name="Farina A."/>
            <person name="Faro S."/>
            <person name="Ferguson D."/>
            <person name="Fisher S."/>
            <person name="Foley C.D."/>
            <person name="Franke A."/>
            <person name="Friedrich D."/>
            <person name="Gadbois L."/>
            <person name="Gearin G."/>
            <person name="Gearin C.R."/>
            <person name="Giannoukos G."/>
            <person name="Goode T."/>
            <person name="Graham J."/>
            <person name="Grandbois E."/>
            <person name="Grewal S."/>
            <person name="Gyaltsen K."/>
            <person name="Hafez N."/>
            <person name="Hagos B."/>
            <person name="Hall J."/>
            <person name="Henson C."/>
            <person name="Hollinger A."/>
            <person name="Honan T."/>
            <person name="Huard M.D."/>
            <person name="Hughes L."/>
            <person name="Hurhula B."/>
            <person name="Husby M.E."/>
            <person name="Kamat A."/>
            <person name="Kanga B."/>
            <person name="Kashin S."/>
            <person name="Khazanovich D."/>
            <person name="Kisner P."/>
            <person name="Lance K."/>
            <person name="Lara M."/>
            <person name="Lee W."/>
            <person name="Lennon N."/>
            <person name="Letendre F."/>
            <person name="LeVine R."/>
            <person name="Lipovsky A."/>
            <person name="Liu X."/>
            <person name="Liu J."/>
            <person name="Liu S."/>
            <person name="Lokyitsang T."/>
            <person name="Lokyitsang Y."/>
            <person name="Lubonja R."/>
            <person name="Lui A."/>
            <person name="MacDonald P."/>
            <person name="Magnisalis V."/>
            <person name="Maru K."/>
            <person name="Matthews C."/>
            <person name="McCusker W."/>
            <person name="McDonough S."/>
            <person name="Mehta T."/>
            <person name="Meldrim J."/>
            <person name="Meneus L."/>
            <person name="Mihai O."/>
            <person name="Mihalev A."/>
            <person name="Mihova T."/>
            <person name="Mittelman R."/>
            <person name="Mlenga V."/>
            <person name="Montmayeur A."/>
            <person name="Mulrain L."/>
            <person name="Navidi A."/>
            <person name="Naylor J."/>
            <person name="Negash T."/>
            <person name="Nguyen T."/>
            <person name="Nguyen N."/>
            <person name="Nicol R."/>
            <person name="Norbu C."/>
            <person name="Norbu N."/>
            <person name="Novod N."/>
            <person name="O'Neill B."/>
            <person name="Osman S."/>
            <person name="Markiewicz E."/>
            <person name="Oyono O.L."/>
            <person name="Patti C."/>
            <person name="Phunkhang P."/>
            <person name="Pierre F."/>
            <person name="Priest M."/>
            <person name="Raghuraman S."/>
            <person name="Rege F."/>
            <person name="Reyes R."/>
            <person name="Rise C."/>
            <person name="Rogov P."/>
            <person name="Ross K."/>
            <person name="Ryan E."/>
            <person name="Settipalli S."/>
            <person name="Shea T."/>
            <person name="Sherpa N."/>
            <person name="Shi L."/>
            <person name="Shih D."/>
            <person name="Sparrow T."/>
            <person name="Spaulding J."/>
            <person name="Stalker J."/>
            <person name="Stange-Thomann N."/>
            <person name="Stavropoulos S."/>
            <person name="Stone C."/>
            <person name="Strader C."/>
            <person name="Tesfaye S."/>
            <person name="Thomson T."/>
            <person name="Thoulutsang Y."/>
            <person name="Thoulutsang D."/>
            <person name="Topham K."/>
            <person name="Topping I."/>
            <person name="Tsamla T."/>
            <person name="Vassiliev H."/>
            <person name="Vo A."/>
            <person name="Wangchuk T."/>
            <person name="Wangdi T."/>
            <person name="Weiand M."/>
            <person name="Wilkinson J."/>
            <person name="Wilson A."/>
            <person name="Yadav S."/>
            <person name="Young G."/>
            <person name="Yu Q."/>
            <person name="Zembek L."/>
            <person name="Zhong D."/>
            <person name="Zimmer A."/>
            <person name="Zwirko Z."/>
            <person name="Jaffe D.B."/>
            <person name="Alvarez P."/>
            <person name="Brockman W."/>
            <person name="Butler J."/>
            <person name="Chin C."/>
            <person name="Gnerre S."/>
            <person name="Grabherr M."/>
            <person name="Kleber M."/>
            <person name="Mauceli E."/>
            <person name="MacCallum I."/>
        </authorList>
    </citation>
    <scope>NUCLEOTIDE SEQUENCE [LARGE SCALE GENOMIC DNA]</scope>
    <source>
        <strain evidence="2">Rob3c / Tucson 14021-0248.25</strain>
    </source>
</reference>
<dbReference type="AlphaFoldDB" id="B4IPB5"/>
<dbReference type="HOGENOM" id="CLU_2869994_0_0_1"/>